<evidence type="ECO:0000256" key="8">
    <source>
        <dbReference type="RuleBase" id="RU363090"/>
    </source>
</evidence>
<dbReference type="GO" id="GO:0047326">
    <property type="term" value="F:inositol-1,3,4,6-tetrakisphosphate 5-kinase activity"/>
    <property type="evidence" value="ECO:0007669"/>
    <property type="project" value="RHEA"/>
</dbReference>
<dbReference type="Gene3D" id="3.30.470.160">
    <property type="entry name" value="Inositol polyphosphate kinase"/>
    <property type="match status" value="1"/>
</dbReference>
<dbReference type="EMBL" id="BT123279">
    <property type="protein sequence ID" value="ADE76608.1"/>
    <property type="molecule type" value="mRNA"/>
</dbReference>
<evidence type="ECO:0000256" key="7">
    <source>
        <dbReference type="ARBA" id="ARBA00036525"/>
    </source>
</evidence>
<dbReference type="InterPro" id="IPR005522">
    <property type="entry name" value="IPK"/>
</dbReference>
<evidence type="ECO:0000256" key="1">
    <source>
        <dbReference type="ARBA" id="ARBA00007374"/>
    </source>
</evidence>
<dbReference type="GO" id="GO:0008440">
    <property type="term" value="F:inositol-1,4,5-trisphosphate 3-kinase activity"/>
    <property type="evidence" value="ECO:0007669"/>
    <property type="project" value="TreeGrafter"/>
</dbReference>
<evidence type="ECO:0000256" key="3">
    <source>
        <dbReference type="ARBA" id="ARBA00022741"/>
    </source>
</evidence>
<keyword evidence="4 8" id="KW-0418">Kinase</keyword>
<sequence>MSTGGEPEADAEMKAISGMTHITQNENQGEGGGGMLCLPENQVAGHRAEGGVLGPLVDKAGRFYKPLQDLERGENEVNFYQKFWSDPRIPPRVQHFFPRFYGRTSVQASDGGGMRDHAVIEDLTYQFQHPSIIDIKMGSRTWYPGASEEYIKKCISKDRETSSSLLGFRISGMQVYESPEKPTWKADKNWCKMLTNKGVRVALKRFVSLNPSSETDPDGLLAPYIYGAPGCILSQLLEMKAWFEEQTLYHFYSASLLLIYEGDPTSSNESFHSSGFTKRGISVKLIDYAHVLDGENIIDHNFLGGLCSLINVIAQIVADKA</sequence>
<organism evidence="9">
    <name type="scientific">Picea sitchensis</name>
    <name type="common">Sitka spruce</name>
    <name type="synonym">Pinus sitchensis</name>
    <dbReference type="NCBI Taxonomy" id="3332"/>
    <lineage>
        <taxon>Eukaryota</taxon>
        <taxon>Viridiplantae</taxon>
        <taxon>Streptophyta</taxon>
        <taxon>Embryophyta</taxon>
        <taxon>Tracheophyta</taxon>
        <taxon>Spermatophyta</taxon>
        <taxon>Pinopsida</taxon>
        <taxon>Pinidae</taxon>
        <taxon>Conifers I</taxon>
        <taxon>Pinales</taxon>
        <taxon>Pinaceae</taxon>
        <taxon>Picea</taxon>
    </lineage>
</organism>
<evidence type="ECO:0000256" key="5">
    <source>
        <dbReference type="ARBA" id="ARBA00022840"/>
    </source>
</evidence>
<dbReference type="EC" id="2.7.1.140" evidence="8"/>
<comment type="function">
    <text evidence="8">Inositol phosphate kinase with a broad substrate specificity.</text>
</comment>
<comment type="similarity">
    <text evidence="1 8">Belongs to the inositol phosphokinase (IPK) family.</text>
</comment>
<dbReference type="AlphaFoldDB" id="D5AAN9"/>
<name>D5AAN9_PICSI</name>
<dbReference type="EC" id="2.7.1.151" evidence="8"/>
<comment type="catalytic activity">
    <reaction evidence="7 8">
        <text>1D-myo-inositol 1,3,4,6-tetrakisphosphate + ATP = 1D-myo-inositol 1,3,4,5,6-pentakisphosphate + ADP + H(+)</text>
        <dbReference type="Rhea" id="RHEA:12717"/>
        <dbReference type="ChEBI" id="CHEBI:15378"/>
        <dbReference type="ChEBI" id="CHEBI:30616"/>
        <dbReference type="ChEBI" id="CHEBI:57660"/>
        <dbReference type="ChEBI" id="CHEBI:57733"/>
        <dbReference type="ChEBI" id="CHEBI:456216"/>
        <dbReference type="EC" id="2.7.1.140"/>
    </reaction>
</comment>
<dbReference type="GO" id="GO:0005524">
    <property type="term" value="F:ATP binding"/>
    <property type="evidence" value="ECO:0007669"/>
    <property type="project" value="UniProtKB-KW"/>
</dbReference>
<evidence type="ECO:0000256" key="2">
    <source>
        <dbReference type="ARBA" id="ARBA00022679"/>
    </source>
</evidence>
<keyword evidence="5 8" id="KW-0067">ATP-binding</keyword>
<keyword evidence="2 8" id="KW-0808">Transferase</keyword>
<protein>
    <recommendedName>
        <fullName evidence="8">Inositol polyphosphate multikinase</fullName>
        <ecNumber evidence="8">2.7.1.140</ecNumber>
        <ecNumber evidence="8">2.7.1.151</ecNumber>
    </recommendedName>
</protein>
<comment type="catalytic activity">
    <reaction evidence="6 8">
        <text>1D-myo-inositol 1,4,5-trisphosphate + 2 ATP = 1D-myo-inositol 1,3,4,5,6-pentakisphosphate + 2 ADP + 2 H(+)</text>
        <dbReference type="Rhea" id="RHEA:32359"/>
        <dbReference type="ChEBI" id="CHEBI:15378"/>
        <dbReference type="ChEBI" id="CHEBI:30616"/>
        <dbReference type="ChEBI" id="CHEBI:57733"/>
        <dbReference type="ChEBI" id="CHEBI:203600"/>
        <dbReference type="ChEBI" id="CHEBI:456216"/>
        <dbReference type="EC" id="2.7.1.151"/>
    </reaction>
</comment>
<dbReference type="GO" id="GO:0005634">
    <property type="term" value="C:nucleus"/>
    <property type="evidence" value="ECO:0007669"/>
    <property type="project" value="TreeGrafter"/>
</dbReference>
<dbReference type="GO" id="GO:0032958">
    <property type="term" value="P:inositol phosphate biosynthetic process"/>
    <property type="evidence" value="ECO:0007669"/>
    <property type="project" value="InterPro"/>
</dbReference>
<evidence type="ECO:0000256" key="6">
    <source>
        <dbReference type="ARBA" id="ARBA00036164"/>
    </source>
</evidence>
<dbReference type="OMA" id="DCAFAAT"/>
<dbReference type="PANTHER" id="PTHR12400">
    <property type="entry name" value="INOSITOL POLYPHOSPHATE KINASE"/>
    <property type="match status" value="1"/>
</dbReference>
<dbReference type="GO" id="GO:0005737">
    <property type="term" value="C:cytoplasm"/>
    <property type="evidence" value="ECO:0007669"/>
    <property type="project" value="TreeGrafter"/>
</dbReference>
<dbReference type="SUPFAM" id="SSF56104">
    <property type="entry name" value="SAICAR synthase-like"/>
    <property type="match status" value="1"/>
</dbReference>
<dbReference type="InterPro" id="IPR038286">
    <property type="entry name" value="IPK_sf"/>
</dbReference>
<accession>D5AAN9</accession>
<dbReference type="Pfam" id="PF03770">
    <property type="entry name" value="IPK"/>
    <property type="match status" value="1"/>
</dbReference>
<evidence type="ECO:0000313" key="9">
    <source>
        <dbReference type="EMBL" id="ADE76608.1"/>
    </source>
</evidence>
<reference evidence="9" key="1">
    <citation type="submission" date="2010-04" db="EMBL/GenBank/DDBJ databases">
        <authorList>
            <person name="Reid K.E."/>
            <person name="Liao N."/>
            <person name="Chan S."/>
            <person name="Docking R."/>
            <person name="Taylor G."/>
            <person name="Moore R."/>
            <person name="Mayo M."/>
            <person name="Munro S."/>
            <person name="King J."/>
            <person name="Yanchuk A."/>
            <person name="Holt R."/>
            <person name="Jones S."/>
            <person name="Marra M."/>
            <person name="Ritland C.E."/>
            <person name="Ritland K."/>
            <person name="Bohlmann J."/>
        </authorList>
    </citation>
    <scope>NUCLEOTIDE SEQUENCE</scope>
    <source>
        <tissue evidence="9">Bud</tissue>
    </source>
</reference>
<proteinExistence type="evidence at transcript level"/>
<keyword evidence="3 8" id="KW-0547">Nucleotide-binding</keyword>
<dbReference type="PANTHER" id="PTHR12400:SF51">
    <property type="entry name" value="INOSITOL POLYPHOSPHATE MULTIKINASE"/>
    <property type="match status" value="1"/>
</dbReference>
<evidence type="ECO:0000256" key="4">
    <source>
        <dbReference type="ARBA" id="ARBA00022777"/>
    </source>
</evidence>